<evidence type="ECO:0000313" key="2">
    <source>
        <dbReference type="EMBL" id="RKN26551.1"/>
    </source>
</evidence>
<dbReference type="RefSeq" id="WP_120695430.1">
    <property type="nucleotide sequence ID" value="NZ_RBDX01000003.1"/>
</dbReference>
<comment type="caution">
    <text evidence="1">The sequence shown here is derived from an EMBL/GenBank/DDBJ whole genome shotgun (WGS) entry which is preliminary data.</text>
</comment>
<protein>
    <submittedName>
        <fullName evidence="1">Uncharacterized protein</fullName>
    </submittedName>
</protein>
<evidence type="ECO:0000313" key="3">
    <source>
        <dbReference type="Proteomes" id="UP000268652"/>
    </source>
</evidence>
<dbReference type="AlphaFoldDB" id="A0A3A9WF72"/>
<dbReference type="EMBL" id="RBDX01000003">
    <property type="protein sequence ID" value="RKN11429.1"/>
    <property type="molecule type" value="Genomic_DNA"/>
</dbReference>
<dbReference type="OrthoDB" id="4209305at2"/>
<dbReference type="EMBL" id="RBDY01000002">
    <property type="protein sequence ID" value="RKN26551.1"/>
    <property type="molecule type" value="Genomic_DNA"/>
</dbReference>
<organism evidence="1 4">
    <name type="scientific">Streptomyces radicis</name>
    <dbReference type="NCBI Taxonomy" id="1750517"/>
    <lineage>
        <taxon>Bacteria</taxon>
        <taxon>Bacillati</taxon>
        <taxon>Actinomycetota</taxon>
        <taxon>Actinomycetes</taxon>
        <taxon>Kitasatosporales</taxon>
        <taxon>Streptomycetaceae</taxon>
        <taxon>Streptomyces</taxon>
    </lineage>
</organism>
<accession>A0A3A9WF72</accession>
<reference evidence="3 4" key="1">
    <citation type="submission" date="2018-09" db="EMBL/GenBank/DDBJ databases">
        <title>Streptomyces sp. nov. DS1-2, an endophytic actinomycete isolated from roots of Dendrobium scabrilingue.</title>
        <authorList>
            <person name="Kuncharoen N."/>
            <person name="Kudo T."/>
            <person name="Ohkuma M."/>
            <person name="Yuki M."/>
            <person name="Tanasupawat S."/>
        </authorList>
    </citation>
    <scope>NUCLEOTIDE SEQUENCE [LARGE SCALE GENOMIC DNA]</scope>
    <source>
        <strain evidence="1 4">AZ1-7</strain>
        <strain evidence="2 3">DS1-2</strain>
    </source>
</reference>
<name>A0A3A9WF72_9ACTN</name>
<dbReference type="Proteomes" id="UP000275024">
    <property type="component" value="Unassembled WGS sequence"/>
</dbReference>
<sequence>MDASTSALIVAVAGVVGTLASGLLAHRGALRAVSVQLTHAERQWRREHEAQDRREEMAARRAVYIALNQSLRQYHAAVYRDHQARAAGRVEPELTERRAADRRAMREVYAEAQMTVPDEVMEAAGRLFHLLERTNRSVESGDLDGVPERLARGSEWLYEVRQVMRRDLGISDLPVRRPQGYGDV</sequence>
<keyword evidence="3" id="KW-1185">Reference proteome</keyword>
<evidence type="ECO:0000313" key="4">
    <source>
        <dbReference type="Proteomes" id="UP000275024"/>
    </source>
</evidence>
<gene>
    <name evidence="2" type="ORF">D7318_04005</name>
    <name evidence="1" type="ORF">D7319_05655</name>
</gene>
<evidence type="ECO:0000313" key="1">
    <source>
        <dbReference type="EMBL" id="RKN11429.1"/>
    </source>
</evidence>
<proteinExistence type="predicted"/>
<dbReference type="Proteomes" id="UP000268652">
    <property type="component" value="Unassembled WGS sequence"/>
</dbReference>